<sequence length="116" mass="13356">MHKTPGAFQSADKLWIQLCGKRLFHACHSCRKDTSSPQTKFRSYSQGNRFNIFSETRELTRPNPLNGAGSLREGNPVENMDAHYVYVLLSLTYKGCYLKNEMGLEQWRESKQYCGT</sequence>
<evidence type="ECO:0000313" key="2">
    <source>
        <dbReference type="Proteomes" id="UP001056120"/>
    </source>
</evidence>
<evidence type="ECO:0000313" key="1">
    <source>
        <dbReference type="EMBL" id="KAI3821208.1"/>
    </source>
</evidence>
<protein>
    <submittedName>
        <fullName evidence="1">Uncharacterized protein</fullName>
    </submittedName>
</protein>
<reference evidence="2" key="1">
    <citation type="journal article" date="2022" name="Mol. Ecol. Resour.">
        <title>The genomes of chicory, endive, great burdock and yacon provide insights into Asteraceae palaeo-polyploidization history and plant inulin production.</title>
        <authorList>
            <person name="Fan W."/>
            <person name="Wang S."/>
            <person name="Wang H."/>
            <person name="Wang A."/>
            <person name="Jiang F."/>
            <person name="Liu H."/>
            <person name="Zhao H."/>
            <person name="Xu D."/>
            <person name="Zhang Y."/>
        </authorList>
    </citation>
    <scope>NUCLEOTIDE SEQUENCE [LARGE SCALE GENOMIC DNA]</scope>
    <source>
        <strain evidence="2">cv. Yunnan</strain>
    </source>
</reference>
<reference evidence="1 2" key="2">
    <citation type="journal article" date="2022" name="Mol. Ecol. Resour.">
        <title>The genomes of chicory, endive, great burdock and yacon provide insights into Asteraceae paleo-polyploidization history and plant inulin production.</title>
        <authorList>
            <person name="Fan W."/>
            <person name="Wang S."/>
            <person name="Wang H."/>
            <person name="Wang A."/>
            <person name="Jiang F."/>
            <person name="Liu H."/>
            <person name="Zhao H."/>
            <person name="Xu D."/>
            <person name="Zhang Y."/>
        </authorList>
    </citation>
    <scope>NUCLEOTIDE SEQUENCE [LARGE SCALE GENOMIC DNA]</scope>
    <source>
        <strain evidence="2">cv. Yunnan</strain>
        <tissue evidence="1">Leaves</tissue>
    </source>
</reference>
<proteinExistence type="predicted"/>
<name>A0ACB9JNH6_9ASTR</name>
<dbReference type="Proteomes" id="UP001056120">
    <property type="component" value="Linkage Group LG03"/>
</dbReference>
<dbReference type="EMBL" id="CM042020">
    <property type="protein sequence ID" value="KAI3821208.1"/>
    <property type="molecule type" value="Genomic_DNA"/>
</dbReference>
<organism evidence="1 2">
    <name type="scientific">Smallanthus sonchifolius</name>
    <dbReference type="NCBI Taxonomy" id="185202"/>
    <lineage>
        <taxon>Eukaryota</taxon>
        <taxon>Viridiplantae</taxon>
        <taxon>Streptophyta</taxon>
        <taxon>Embryophyta</taxon>
        <taxon>Tracheophyta</taxon>
        <taxon>Spermatophyta</taxon>
        <taxon>Magnoliopsida</taxon>
        <taxon>eudicotyledons</taxon>
        <taxon>Gunneridae</taxon>
        <taxon>Pentapetalae</taxon>
        <taxon>asterids</taxon>
        <taxon>campanulids</taxon>
        <taxon>Asterales</taxon>
        <taxon>Asteraceae</taxon>
        <taxon>Asteroideae</taxon>
        <taxon>Heliantheae alliance</taxon>
        <taxon>Millerieae</taxon>
        <taxon>Smallanthus</taxon>
    </lineage>
</organism>
<gene>
    <name evidence="1" type="ORF">L1987_08768</name>
</gene>
<accession>A0ACB9JNH6</accession>
<keyword evidence="2" id="KW-1185">Reference proteome</keyword>
<comment type="caution">
    <text evidence="1">The sequence shown here is derived from an EMBL/GenBank/DDBJ whole genome shotgun (WGS) entry which is preliminary data.</text>
</comment>